<sequence>MQGFFFCLLSVGEGSPEEGQIRRERICTLRSNGPEGGGQDARRSCQASNKAEGHP</sequence>
<accession>A0A090V4S7</accession>
<reference evidence="2 3" key="1">
    <citation type="submission" date="2014-09" db="EMBL/GenBank/DDBJ databases">
        <title>Whole genome shotgun sequence of Escherichia vulneris NBRC 102420.</title>
        <authorList>
            <person name="Yoshida Y."/>
            <person name="Hosoyama A."/>
            <person name="Tsuchikane K."/>
            <person name="Ohji S."/>
            <person name="Ichikawa N."/>
            <person name="Kimura A."/>
            <person name="Yamazoe A."/>
            <person name="Ezaki T."/>
            <person name="Fujita N."/>
        </authorList>
    </citation>
    <scope>NUCLEOTIDE SEQUENCE [LARGE SCALE GENOMIC DNA]</scope>
    <source>
        <strain evidence="2 3">NBRC 102420</strain>
    </source>
</reference>
<evidence type="ECO:0000313" key="2">
    <source>
        <dbReference type="EMBL" id="GAL59890.1"/>
    </source>
</evidence>
<keyword evidence="3" id="KW-1185">Reference proteome</keyword>
<name>A0A090V4S7_PSEVU</name>
<gene>
    <name evidence="2" type="ORF">EV102420_25_00010</name>
</gene>
<comment type="caution">
    <text evidence="2">The sequence shown here is derived from an EMBL/GenBank/DDBJ whole genome shotgun (WGS) entry which is preliminary data.</text>
</comment>
<dbReference type="Proteomes" id="UP000029462">
    <property type="component" value="Unassembled WGS sequence"/>
</dbReference>
<organism evidence="2 3">
    <name type="scientific">Pseudescherichia vulneris NBRC 102420</name>
    <dbReference type="NCBI Taxonomy" id="1115515"/>
    <lineage>
        <taxon>Bacteria</taxon>
        <taxon>Pseudomonadati</taxon>
        <taxon>Pseudomonadota</taxon>
        <taxon>Gammaproteobacteria</taxon>
        <taxon>Enterobacterales</taxon>
        <taxon>Enterobacteriaceae</taxon>
        <taxon>Pseudescherichia</taxon>
    </lineage>
</organism>
<evidence type="ECO:0000313" key="3">
    <source>
        <dbReference type="Proteomes" id="UP000029462"/>
    </source>
</evidence>
<protein>
    <submittedName>
        <fullName evidence="2">Uncharacterized protein</fullName>
    </submittedName>
</protein>
<dbReference type="AlphaFoldDB" id="A0A090V4S7"/>
<proteinExistence type="predicted"/>
<feature type="region of interest" description="Disordered" evidence="1">
    <location>
        <begin position="29"/>
        <end position="55"/>
    </location>
</feature>
<dbReference type="EMBL" id="BBMZ01000025">
    <property type="protein sequence ID" value="GAL59890.1"/>
    <property type="molecule type" value="Genomic_DNA"/>
</dbReference>
<evidence type="ECO:0000256" key="1">
    <source>
        <dbReference type="SAM" id="MobiDB-lite"/>
    </source>
</evidence>